<name>A0A8X6QSX1_NEPPI</name>
<evidence type="ECO:0000313" key="4">
    <source>
        <dbReference type="Proteomes" id="UP000887013"/>
    </source>
</evidence>
<accession>A0A8X6QSX1</accession>
<dbReference type="GO" id="GO:0008270">
    <property type="term" value="F:zinc ion binding"/>
    <property type="evidence" value="ECO:0007669"/>
    <property type="project" value="UniProtKB-KW"/>
</dbReference>
<feature type="domain" description="C2H2-type" evidence="2">
    <location>
        <begin position="3"/>
        <end position="31"/>
    </location>
</feature>
<dbReference type="AlphaFoldDB" id="A0A8X6QSX1"/>
<dbReference type="Proteomes" id="UP000887013">
    <property type="component" value="Unassembled WGS sequence"/>
</dbReference>
<keyword evidence="1" id="KW-0862">Zinc</keyword>
<reference evidence="3" key="1">
    <citation type="submission" date="2020-08" db="EMBL/GenBank/DDBJ databases">
        <title>Multicomponent nature underlies the extraordinary mechanical properties of spider dragline silk.</title>
        <authorList>
            <person name="Kono N."/>
            <person name="Nakamura H."/>
            <person name="Mori M."/>
            <person name="Yoshida Y."/>
            <person name="Ohtoshi R."/>
            <person name="Malay A.D."/>
            <person name="Moran D.A.P."/>
            <person name="Tomita M."/>
            <person name="Numata K."/>
            <person name="Arakawa K."/>
        </authorList>
    </citation>
    <scope>NUCLEOTIDE SEQUENCE</scope>
</reference>
<evidence type="ECO:0000313" key="3">
    <source>
        <dbReference type="EMBL" id="GFU41870.1"/>
    </source>
</evidence>
<protein>
    <recommendedName>
        <fullName evidence="2">C2H2-type domain-containing protein</fullName>
    </recommendedName>
</protein>
<evidence type="ECO:0000256" key="1">
    <source>
        <dbReference type="PROSITE-ProRule" id="PRU00042"/>
    </source>
</evidence>
<dbReference type="PROSITE" id="PS00028">
    <property type="entry name" value="ZINC_FINGER_C2H2_1"/>
    <property type="match status" value="1"/>
</dbReference>
<organism evidence="3 4">
    <name type="scientific">Nephila pilipes</name>
    <name type="common">Giant wood spider</name>
    <name type="synonym">Nephila maculata</name>
    <dbReference type="NCBI Taxonomy" id="299642"/>
    <lineage>
        <taxon>Eukaryota</taxon>
        <taxon>Metazoa</taxon>
        <taxon>Ecdysozoa</taxon>
        <taxon>Arthropoda</taxon>
        <taxon>Chelicerata</taxon>
        <taxon>Arachnida</taxon>
        <taxon>Araneae</taxon>
        <taxon>Araneomorphae</taxon>
        <taxon>Entelegynae</taxon>
        <taxon>Araneoidea</taxon>
        <taxon>Nephilidae</taxon>
        <taxon>Nephila</taxon>
    </lineage>
</organism>
<keyword evidence="1" id="KW-0863">Zinc-finger</keyword>
<gene>
    <name evidence="3" type="ORF">NPIL_572161</name>
</gene>
<dbReference type="InterPro" id="IPR013087">
    <property type="entry name" value="Znf_C2H2_type"/>
</dbReference>
<dbReference type="EMBL" id="BMAW01035934">
    <property type="protein sequence ID" value="GFU41870.1"/>
    <property type="molecule type" value="Genomic_DNA"/>
</dbReference>
<comment type="caution">
    <text evidence="3">The sequence shown here is derived from an EMBL/GenBank/DDBJ whole genome shotgun (WGS) entry which is preliminary data.</text>
</comment>
<sequence length="322" mass="37226">MEFRCDYCNVVFTGIEHYLKHKYITHEGQRFRPLTIDDRLSWQSFFERFAAWNVRELANRSTRMRVNANERVDTPAEDYNLYFGEVHFDQIPIRQQVLTQGGTSSSFYDHFERHNYNQLSGQKMYQQINTNKLHSAPNCKPMESCNLQMRPGTSTSETFSGIPHLNRPALAGFTSHLINTQIPIQPSILKISTHQCKTSYENSVAIYREPMSTEESHAESPFAKQEQYDFVRKCHASKSPQKNYLEDSMKKRLNRKGSLQSLNKQSALCEDCNKNMLSGCQVSQTELRRKGDGHRDLLSDCISFLKQGSHKAFLSVVMKVCN</sequence>
<dbReference type="PROSITE" id="PS50157">
    <property type="entry name" value="ZINC_FINGER_C2H2_2"/>
    <property type="match status" value="1"/>
</dbReference>
<proteinExistence type="predicted"/>
<keyword evidence="1" id="KW-0479">Metal-binding</keyword>
<keyword evidence="4" id="KW-1185">Reference proteome</keyword>
<evidence type="ECO:0000259" key="2">
    <source>
        <dbReference type="PROSITE" id="PS50157"/>
    </source>
</evidence>